<dbReference type="EMBL" id="JAPDDP010000016">
    <property type="protein sequence ID" value="MDA0180841.1"/>
    <property type="molecule type" value="Genomic_DNA"/>
</dbReference>
<dbReference type="Proteomes" id="UP001147653">
    <property type="component" value="Unassembled WGS sequence"/>
</dbReference>
<dbReference type="SUPFAM" id="SSF51445">
    <property type="entry name" value="(Trans)glycosidases"/>
    <property type="match status" value="1"/>
</dbReference>
<reference evidence="1" key="1">
    <citation type="submission" date="2022-10" db="EMBL/GenBank/DDBJ databases">
        <title>The WGS of Solirubrobacter phytolaccae KCTC 29190.</title>
        <authorList>
            <person name="Jiang Z."/>
        </authorList>
    </citation>
    <scope>NUCLEOTIDE SEQUENCE</scope>
    <source>
        <strain evidence="1">KCTC 29190</strain>
    </source>
</reference>
<keyword evidence="2" id="KW-1185">Reference proteome</keyword>
<dbReference type="AlphaFoldDB" id="A0A9X3N7D2"/>
<dbReference type="Gene3D" id="3.20.20.80">
    <property type="entry name" value="Glycosidases"/>
    <property type="match status" value="1"/>
</dbReference>
<evidence type="ECO:0000313" key="2">
    <source>
        <dbReference type="Proteomes" id="UP001147653"/>
    </source>
</evidence>
<organism evidence="1 2">
    <name type="scientific">Solirubrobacter phytolaccae</name>
    <dbReference type="NCBI Taxonomy" id="1404360"/>
    <lineage>
        <taxon>Bacteria</taxon>
        <taxon>Bacillati</taxon>
        <taxon>Actinomycetota</taxon>
        <taxon>Thermoleophilia</taxon>
        <taxon>Solirubrobacterales</taxon>
        <taxon>Solirubrobacteraceae</taxon>
        <taxon>Solirubrobacter</taxon>
    </lineage>
</organism>
<sequence length="430" mass="46092">MRWPVILYALAAAVLVGASAFELSRDDTADLSISINVIAPPGATPVPAPTTSPLAPVPAAGPGLAVGITEFNPNLVAADTPAPEPWEQARQAIGALDPTFFRLVIDWHHLQATAEAPADLNKPETGCMREVQPCLGWAGVRQQLAALASRQKEDPDRWQTLVVLTGTPEWAAAPPSGCEREKATVRARAPRPETLPAYRQLVLDVLTVAREEGATLRFWSPWNEPNLPPFVSPQRAECDPASPSLAPGVYTELAKTLTSALDEAPGEQQLVIGETAGLLKDTKLVTSVGEFIRGLPEELVCSSTVYSQHAYIGGRDPVEQAATALAARGCPEPHTIWITETGVGPAPEEYSAVPDPAAAGCRDLHERLVQWWNDPRVTVAFQYTVREDDKFPVGLFSTDLTETRPALREWQAWGGARPATAPPPADACGT</sequence>
<proteinExistence type="predicted"/>
<accession>A0A9X3N7D2</accession>
<evidence type="ECO:0000313" key="1">
    <source>
        <dbReference type="EMBL" id="MDA0180841.1"/>
    </source>
</evidence>
<protein>
    <submittedName>
        <fullName evidence="1">Uncharacterized protein</fullName>
    </submittedName>
</protein>
<dbReference type="RefSeq" id="WP_270025150.1">
    <property type="nucleotide sequence ID" value="NZ_JAPDDP010000016.1"/>
</dbReference>
<comment type="caution">
    <text evidence="1">The sequence shown here is derived from an EMBL/GenBank/DDBJ whole genome shotgun (WGS) entry which is preliminary data.</text>
</comment>
<gene>
    <name evidence="1" type="ORF">OJ997_11100</name>
</gene>
<name>A0A9X3N7D2_9ACTN</name>
<dbReference type="InterPro" id="IPR017853">
    <property type="entry name" value="GH"/>
</dbReference>